<dbReference type="RefSeq" id="WP_135444766.1">
    <property type="nucleotide sequence ID" value="NZ_SRLE01000009.1"/>
</dbReference>
<keyword evidence="2" id="KW-1185">Reference proteome</keyword>
<gene>
    <name evidence="1" type="ORF">E4634_13550</name>
</gene>
<sequence length="303" mass="33913">MRSWLDLLLLPVALGLAFVLVFSLHLLWKPADLALDSYDPTVLYALAESVEDFGRNTCGPRQVTAFGGSILFRAIAARYPAAKWERWQFYDGDIGDYRVHLVTRQGSRPGFDSLDPLLAALPQCPKILLFQSNVIKMKQGRNKQARLQDQLDDYFYSAVFHLRYILEGAWPAPLRSSFHGTKYPNGNPAAYDAGPLRKAKPPRPVKRKDIHAALPLFRQLIAGGATVVVVDLARGPEIEAMGGAKYEAYRSELRQLAVANQGLEFLEFPTLDNTMYKDKRHLNGPGSDIFRAWLDEQLAALGL</sequence>
<dbReference type="AlphaFoldDB" id="A0A4Z0LZK3"/>
<name>A0A4Z0LZK3_9GAMM</name>
<comment type="caution">
    <text evidence="1">The sequence shown here is derived from an EMBL/GenBank/DDBJ whole genome shotgun (WGS) entry which is preliminary data.</text>
</comment>
<organism evidence="1 2">
    <name type="scientific">Mangrovimicrobium sediminis</name>
    <dbReference type="NCBI Taxonomy" id="2562682"/>
    <lineage>
        <taxon>Bacteria</taxon>
        <taxon>Pseudomonadati</taxon>
        <taxon>Pseudomonadota</taxon>
        <taxon>Gammaproteobacteria</taxon>
        <taxon>Cellvibrionales</taxon>
        <taxon>Halieaceae</taxon>
        <taxon>Mangrovimicrobium</taxon>
    </lineage>
</organism>
<evidence type="ECO:0000313" key="1">
    <source>
        <dbReference type="EMBL" id="TGD72548.1"/>
    </source>
</evidence>
<accession>A0A4Z0LZK3</accession>
<protein>
    <submittedName>
        <fullName evidence="1">Uncharacterized protein</fullName>
    </submittedName>
</protein>
<reference evidence="1 2" key="1">
    <citation type="submission" date="2019-04" db="EMBL/GenBank/DDBJ databases">
        <title>Taxonomy of novel Haliea sp. from mangrove soil of West Coast of India.</title>
        <authorList>
            <person name="Verma A."/>
            <person name="Kumar P."/>
            <person name="Krishnamurthi S."/>
        </authorList>
    </citation>
    <scope>NUCLEOTIDE SEQUENCE [LARGE SCALE GENOMIC DNA]</scope>
    <source>
        <strain evidence="1 2">SAOS-164</strain>
    </source>
</reference>
<dbReference type="Proteomes" id="UP000298050">
    <property type="component" value="Unassembled WGS sequence"/>
</dbReference>
<evidence type="ECO:0000313" key="2">
    <source>
        <dbReference type="Proteomes" id="UP000298050"/>
    </source>
</evidence>
<proteinExistence type="predicted"/>
<dbReference type="EMBL" id="SRLE01000009">
    <property type="protein sequence ID" value="TGD72548.1"/>
    <property type="molecule type" value="Genomic_DNA"/>
</dbReference>